<protein>
    <submittedName>
        <fullName evidence="1">Uncharacterized protein</fullName>
    </submittedName>
</protein>
<reference evidence="1 2" key="1">
    <citation type="submission" date="2018-11" db="EMBL/GenBank/DDBJ databases">
        <title>Genomes From Bacteria Associated with the Canine Oral Cavity: a Test Case for Automated Genome-Based Taxonomic Assignment.</title>
        <authorList>
            <person name="Coil D.A."/>
            <person name="Jospin G."/>
            <person name="Darling A.E."/>
            <person name="Wallis C."/>
            <person name="Davis I.J."/>
            <person name="Harris S."/>
            <person name="Eisen J.A."/>
            <person name="Holcombe L.J."/>
            <person name="O'Flynn C."/>
        </authorList>
    </citation>
    <scope>NUCLEOTIDE SEQUENCE [LARGE SCALE GENOMIC DNA]</scope>
    <source>
        <strain evidence="1 2">OH1426_COT-023</strain>
    </source>
</reference>
<gene>
    <name evidence="1" type="ORF">EII41_07035</name>
</gene>
<dbReference type="AlphaFoldDB" id="A0A3P1YWE4"/>
<name>A0A3P1YWE4_TANFO</name>
<proteinExistence type="predicted"/>
<comment type="caution">
    <text evidence="1">The sequence shown here is derived from an EMBL/GenBank/DDBJ whole genome shotgun (WGS) entry which is preliminary data.</text>
</comment>
<sequence>MKGKEFEVNVQLEQTLGMNGKSAYEIWLEAGNEGTVEDFLNALKWNQGKHRITIDLVPNWPAARRFLLGENVQIQVEEEVTNIAYQGNPITVNVKPGKTVRIIPPVVSRFAAPKTHEFVAQANAEDTINIAYDTTLVLCTVARTVRPRRTEPDDAAIPVVVECGSITDRVECGEAPAMIYLPRHAEAIFTPEASAGYTEGVKTLQTSDDLVFVALKQKAAWVYFKPWTGGINDATMEQVFIKITNADTSVVIHEHLPLSSVNSEELAIPVPAAVNLRIEFEVPYGVLPVEAQTVESLSAGSANEITVSLTGGLVEIFAPGLDGEADFDILYAEGEKEGQVLRSGTLSGYKTAFMFVDLVNFKIRFKPSKSGLNPSPEEAIANRKTAYEYFSVYISYS</sequence>
<dbReference type="EMBL" id="RQYN01000021">
    <property type="protein sequence ID" value="RRD75259.1"/>
    <property type="molecule type" value="Genomic_DNA"/>
</dbReference>
<dbReference type="RefSeq" id="WP_124790008.1">
    <property type="nucleotide sequence ID" value="NZ_RQYN01000021.1"/>
</dbReference>
<evidence type="ECO:0000313" key="2">
    <source>
        <dbReference type="Proteomes" id="UP000279860"/>
    </source>
</evidence>
<accession>A0A3P1YWE4</accession>
<dbReference type="Proteomes" id="UP000279860">
    <property type="component" value="Unassembled WGS sequence"/>
</dbReference>
<evidence type="ECO:0000313" key="1">
    <source>
        <dbReference type="EMBL" id="RRD75259.1"/>
    </source>
</evidence>
<organism evidence="1 2">
    <name type="scientific">Tannerella forsythia</name>
    <name type="common">Bacteroides forsythus</name>
    <dbReference type="NCBI Taxonomy" id="28112"/>
    <lineage>
        <taxon>Bacteria</taxon>
        <taxon>Pseudomonadati</taxon>
        <taxon>Bacteroidota</taxon>
        <taxon>Bacteroidia</taxon>
        <taxon>Bacteroidales</taxon>
        <taxon>Tannerellaceae</taxon>
        <taxon>Tannerella</taxon>
    </lineage>
</organism>